<evidence type="ECO:0000313" key="2">
    <source>
        <dbReference type="EMBL" id="KAK8861120.1"/>
    </source>
</evidence>
<keyword evidence="3" id="KW-1185">Reference proteome</keyword>
<dbReference type="Proteomes" id="UP001470230">
    <property type="component" value="Unassembled WGS sequence"/>
</dbReference>
<accession>A0ABR2IFB8</accession>
<proteinExistence type="predicted"/>
<feature type="domain" description="DDE-1" evidence="1">
    <location>
        <begin position="27"/>
        <end position="132"/>
    </location>
</feature>
<dbReference type="Pfam" id="PF03184">
    <property type="entry name" value="DDE_1"/>
    <property type="match status" value="1"/>
</dbReference>
<protein>
    <recommendedName>
        <fullName evidence="1">DDE-1 domain-containing protein</fullName>
    </recommendedName>
</protein>
<dbReference type="EMBL" id="JAPFFF010000018">
    <property type="protein sequence ID" value="KAK8861120.1"/>
    <property type="molecule type" value="Genomic_DNA"/>
</dbReference>
<sequence>MLTYLSPHEFPRLFQQTSKVFRTNELKIYTESGQIDIGCAPAGYMNSDAFLLWSITFINHLNVYRLKFSSSIQNFKAVRILEGHSSRGCPLDLYLLTKANIEVIIEPANTSHIIQMFDVVLALPFKSTFRLIFHRLKKRHNLIPLNNCKASRPYSASIYFGMGSSIMDSKQD</sequence>
<evidence type="ECO:0000313" key="3">
    <source>
        <dbReference type="Proteomes" id="UP001470230"/>
    </source>
</evidence>
<reference evidence="2 3" key="1">
    <citation type="submission" date="2024-04" db="EMBL/GenBank/DDBJ databases">
        <title>Tritrichomonas musculus Genome.</title>
        <authorList>
            <person name="Alves-Ferreira E."/>
            <person name="Grigg M."/>
            <person name="Lorenzi H."/>
            <person name="Galac M."/>
        </authorList>
    </citation>
    <scope>NUCLEOTIDE SEQUENCE [LARGE SCALE GENOMIC DNA]</scope>
    <source>
        <strain evidence="2 3">EAF2021</strain>
    </source>
</reference>
<dbReference type="InterPro" id="IPR004875">
    <property type="entry name" value="DDE_SF_endonuclease_dom"/>
</dbReference>
<comment type="caution">
    <text evidence="2">The sequence shown here is derived from an EMBL/GenBank/DDBJ whole genome shotgun (WGS) entry which is preliminary data.</text>
</comment>
<name>A0ABR2IFB8_9EUKA</name>
<organism evidence="2 3">
    <name type="scientific">Tritrichomonas musculus</name>
    <dbReference type="NCBI Taxonomy" id="1915356"/>
    <lineage>
        <taxon>Eukaryota</taxon>
        <taxon>Metamonada</taxon>
        <taxon>Parabasalia</taxon>
        <taxon>Tritrichomonadida</taxon>
        <taxon>Tritrichomonadidae</taxon>
        <taxon>Tritrichomonas</taxon>
    </lineage>
</organism>
<gene>
    <name evidence="2" type="ORF">M9Y10_012815</name>
</gene>
<evidence type="ECO:0000259" key="1">
    <source>
        <dbReference type="Pfam" id="PF03184"/>
    </source>
</evidence>